<dbReference type="Proteomes" id="UP000215199">
    <property type="component" value="Unassembled WGS sequence"/>
</dbReference>
<dbReference type="EMBL" id="NMUL01000001">
    <property type="protein sequence ID" value="OXM71526.1"/>
    <property type="molecule type" value="Genomic_DNA"/>
</dbReference>
<name>A0A229TJV4_9PSEU</name>
<dbReference type="InterPro" id="IPR042150">
    <property type="entry name" value="MmRce1-like"/>
</dbReference>
<feature type="domain" description="CAAX prenyl protease 2/Lysostaphin resistance protein A-like" evidence="2">
    <location>
        <begin position="170"/>
        <end position="272"/>
    </location>
</feature>
<protein>
    <submittedName>
        <fullName evidence="3">CPBP family intramembrane metalloprotease domain-containing protein</fullName>
    </submittedName>
</protein>
<feature type="transmembrane region" description="Helical" evidence="1">
    <location>
        <begin position="291"/>
        <end position="309"/>
    </location>
</feature>
<evidence type="ECO:0000256" key="1">
    <source>
        <dbReference type="SAM" id="Phobius"/>
    </source>
</evidence>
<feature type="transmembrane region" description="Helical" evidence="1">
    <location>
        <begin position="231"/>
        <end position="254"/>
    </location>
</feature>
<keyword evidence="3" id="KW-0378">Hydrolase</keyword>
<dbReference type="PANTHER" id="PTHR35797">
    <property type="entry name" value="PROTEASE-RELATED"/>
    <property type="match status" value="1"/>
</dbReference>
<feature type="transmembrane region" description="Helical" evidence="1">
    <location>
        <begin position="49"/>
        <end position="69"/>
    </location>
</feature>
<feature type="transmembrane region" description="Helical" evidence="1">
    <location>
        <begin position="89"/>
        <end position="112"/>
    </location>
</feature>
<feature type="transmembrane region" description="Helical" evidence="1">
    <location>
        <begin position="200"/>
        <end position="219"/>
    </location>
</feature>
<comment type="caution">
    <text evidence="3">The sequence shown here is derived from an EMBL/GenBank/DDBJ whole genome shotgun (WGS) entry which is preliminary data.</text>
</comment>
<keyword evidence="3" id="KW-0645">Protease</keyword>
<evidence type="ECO:0000313" key="3">
    <source>
        <dbReference type="EMBL" id="OXM71526.1"/>
    </source>
</evidence>
<evidence type="ECO:0000313" key="4">
    <source>
        <dbReference type="Proteomes" id="UP000215199"/>
    </source>
</evidence>
<dbReference type="AlphaFoldDB" id="A0A229TJV4"/>
<keyword evidence="3" id="KW-0482">Metalloprotease</keyword>
<dbReference type="InterPro" id="IPR003675">
    <property type="entry name" value="Rce1/LyrA-like_dom"/>
</dbReference>
<organism evidence="3 4">
    <name type="scientific">Amycolatopsis vastitatis</name>
    <dbReference type="NCBI Taxonomy" id="1905142"/>
    <lineage>
        <taxon>Bacteria</taxon>
        <taxon>Bacillati</taxon>
        <taxon>Actinomycetota</taxon>
        <taxon>Actinomycetes</taxon>
        <taxon>Pseudonocardiales</taxon>
        <taxon>Pseudonocardiaceae</taxon>
        <taxon>Amycolatopsis</taxon>
    </lineage>
</organism>
<proteinExistence type="predicted"/>
<reference evidence="4" key="1">
    <citation type="submission" date="2017-07" db="EMBL/GenBank/DDBJ databases">
        <title>Comparative genome mining reveals phylogenetic distribution patterns of secondary metabolites in Amycolatopsis.</title>
        <authorList>
            <person name="Adamek M."/>
            <person name="Alanjary M."/>
            <person name="Sales-Ortells H."/>
            <person name="Goodfellow M."/>
            <person name="Bull A.T."/>
            <person name="Kalinowski J."/>
            <person name="Ziemert N."/>
        </authorList>
    </citation>
    <scope>NUCLEOTIDE SEQUENCE [LARGE SCALE GENOMIC DNA]</scope>
    <source>
        <strain evidence="4">H5</strain>
    </source>
</reference>
<keyword evidence="1" id="KW-0812">Transmembrane</keyword>
<feature type="transmembrane region" description="Helical" evidence="1">
    <location>
        <begin position="261"/>
        <end position="279"/>
    </location>
</feature>
<evidence type="ECO:0000259" key="2">
    <source>
        <dbReference type="Pfam" id="PF02517"/>
    </source>
</evidence>
<keyword evidence="1" id="KW-1133">Transmembrane helix</keyword>
<dbReference type="GO" id="GO:0004175">
    <property type="term" value="F:endopeptidase activity"/>
    <property type="evidence" value="ECO:0007669"/>
    <property type="project" value="UniProtKB-ARBA"/>
</dbReference>
<dbReference type="GO" id="GO:0006508">
    <property type="term" value="P:proteolysis"/>
    <property type="evidence" value="ECO:0007669"/>
    <property type="project" value="UniProtKB-KW"/>
</dbReference>
<dbReference type="PANTHER" id="PTHR35797:SF1">
    <property type="entry name" value="PROTEASE"/>
    <property type="match status" value="1"/>
</dbReference>
<keyword evidence="4" id="KW-1185">Reference proteome</keyword>
<dbReference type="GO" id="GO:0080120">
    <property type="term" value="P:CAAX-box protein maturation"/>
    <property type="evidence" value="ECO:0007669"/>
    <property type="project" value="UniProtKB-ARBA"/>
</dbReference>
<dbReference type="OrthoDB" id="3693644at2"/>
<dbReference type="GO" id="GO:0008237">
    <property type="term" value="F:metallopeptidase activity"/>
    <property type="evidence" value="ECO:0007669"/>
    <property type="project" value="UniProtKB-KW"/>
</dbReference>
<accession>A0A229TJV4</accession>
<feature type="transmembrane region" description="Helical" evidence="1">
    <location>
        <begin position="132"/>
        <end position="153"/>
    </location>
</feature>
<feature type="transmembrane region" description="Helical" evidence="1">
    <location>
        <begin position="159"/>
        <end position="179"/>
    </location>
</feature>
<sequence>MTRPPPAGVLFPSEKRLRRRGSAVATRVGIEERTSDSGGLRDSIRRRPLTWFFVLANLLSWVAWTPYILSENGLGVLHFRFPEVLGTSQFAGVLPGAYLGPIGAAFLVTAIADGRTGLRRWTARLFKWRVNWLWYVAVVLSVPAALTITTIALSEQNPVLPAVATLVAYVPGLVLQMLTTGLAEEPGWRDFALPRLQQRFGPLGGTLILGPLWGLWHLPLFFSEWGGWPDVTWLTAVEFVATCVTFSIIMTWVFNRTGQSLPLAMLLHTSVNNFFSLAWSEMFPGLSIRDTTHAFLLASTAIALVLLVTTRGRLGYRPKAA</sequence>
<gene>
    <name evidence="3" type="ORF">CF165_00195</name>
</gene>
<keyword evidence="1" id="KW-0472">Membrane</keyword>
<dbReference type="Pfam" id="PF02517">
    <property type="entry name" value="Rce1-like"/>
    <property type="match status" value="1"/>
</dbReference>